<evidence type="ECO:0008006" key="4">
    <source>
        <dbReference type="Google" id="ProtNLM"/>
    </source>
</evidence>
<evidence type="ECO:0000313" key="3">
    <source>
        <dbReference type="Proteomes" id="UP000821853"/>
    </source>
</evidence>
<dbReference type="AlphaFoldDB" id="A0A9J6FQZ4"/>
<dbReference type="EMBL" id="JABSTR010000002">
    <property type="protein sequence ID" value="KAH9364681.1"/>
    <property type="molecule type" value="Genomic_DNA"/>
</dbReference>
<dbReference type="PANTHER" id="PTHR31751:SF42">
    <property type="entry name" value="PROTEIN CBG10204"/>
    <property type="match status" value="1"/>
</dbReference>
<name>A0A9J6FQZ4_HAELO</name>
<dbReference type="OrthoDB" id="6489525at2759"/>
<protein>
    <recommendedName>
        <fullName evidence="4">Transposase</fullName>
    </recommendedName>
</protein>
<proteinExistence type="predicted"/>
<comment type="caution">
    <text evidence="2">The sequence shown here is derived from an EMBL/GenBank/DDBJ whole genome shotgun (WGS) entry which is preliminary data.</text>
</comment>
<evidence type="ECO:0000313" key="2">
    <source>
        <dbReference type="EMBL" id="KAH9364681.1"/>
    </source>
</evidence>
<sequence length="181" mass="20198">MELEGLKRSLEFLDDGDVMIGELVTDRHPQVRKYLRTQRPGVSHLIDAWHVSKGLKKKLLAASKSKGCDAIALWCESIVNHIYHAVQVGAGDADLAEAVWLSVLNHIKDKHDGHSALYDRCKHGDLKPRYIERLMGAVEDRLDSRQPDQVCPPQPPPLASSLSPAEKEALIAQKLSRFNLP</sequence>
<dbReference type="OMA" id="WHISKAI"/>
<reference evidence="2 3" key="1">
    <citation type="journal article" date="2020" name="Cell">
        <title>Large-Scale Comparative Analyses of Tick Genomes Elucidate Their Genetic Diversity and Vector Capacities.</title>
        <authorList>
            <consortium name="Tick Genome and Microbiome Consortium (TIGMIC)"/>
            <person name="Jia N."/>
            <person name="Wang J."/>
            <person name="Shi W."/>
            <person name="Du L."/>
            <person name="Sun Y."/>
            <person name="Zhan W."/>
            <person name="Jiang J.F."/>
            <person name="Wang Q."/>
            <person name="Zhang B."/>
            <person name="Ji P."/>
            <person name="Bell-Sakyi L."/>
            <person name="Cui X.M."/>
            <person name="Yuan T.T."/>
            <person name="Jiang B.G."/>
            <person name="Yang W.F."/>
            <person name="Lam T.T."/>
            <person name="Chang Q.C."/>
            <person name="Ding S.J."/>
            <person name="Wang X.J."/>
            <person name="Zhu J.G."/>
            <person name="Ruan X.D."/>
            <person name="Zhao L."/>
            <person name="Wei J.T."/>
            <person name="Ye R.Z."/>
            <person name="Que T.C."/>
            <person name="Du C.H."/>
            <person name="Zhou Y.H."/>
            <person name="Cheng J.X."/>
            <person name="Dai P.F."/>
            <person name="Guo W.B."/>
            <person name="Han X.H."/>
            <person name="Huang E.J."/>
            <person name="Li L.F."/>
            <person name="Wei W."/>
            <person name="Gao Y.C."/>
            <person name="Liu J.Z."/>
            <person name="Shao H.Z."/>
            <person name="Wang X."/>
            <person name="Wang C.C."/>
            <person name="Yang T.C."/>
            <person name="Huo Q.B."/>
            <person name="Li W."/>
            <person name="Chen H.Y."/>
            <person name="Chen S.E."/>
            <person name="Zhou L.G."/>
            <person name="Ni X.B."/>
            <person name="Tian J.H."/>
            <person name="Sheng Y."/>
            <person name="Liu T."/>
            <person name="Pan Y.S."/>
            <person name="Xia L.Y."/>
            <person name="Li J."/>
            <person name="Zhao F."/>
            <person name="Cao W.C."/>
        </authorList>
    </citation>
    <scope>NUCLEOTIDE SEQUENCE [LARGE SCALE GENOMIC DNA]</scope>
    <source>
        <strain evidence="2">HaeL-2018</strain>
    </source>
</reference>
<evidence type="ECO:0000256" key="1">
    <source>
        <dbReference type="SAM" id="MobiDB-lite"/>
    </source>
</evidence>
<accession>A0A9J6FQZ4</accession>
<dbReference type="PANTHER" id="PTHR31751">
    <property type="entry name" value="SI:CH211-108C17.2-RELATED-RELATED"/>
    <property type="match status" value="1"/>
</dbReference>
<keyword evidence="3" id="KW-1185">Reference proteome</keyword>
<gene>
    <name evidence="2" type="ORF">HPB48_015315</name>
</gene>
<dbReference type="Proteomes" id="UP000821853">
    <property type="component" value="Chromosome 10"/>
</dbReference>
<feature type="region of interest" description="Disordered" evidence="1">
    <location>
        <begin position="143"/>
        <end position="164"/>
    </location>
</feature>
<dbReference type="VEuPathDB" id="VectorBase:HLOH_053748"/>
<organism evidence="2 3">
    <name type="scientific">Haemaphysalis longicornis</name>
    <name type="common">Bush tick</name>
    <dbReference type="NCBI Taxonomy" id="44386"/>
    <lineage>
        <taxon>Eukaryota</taxon>
        <taxon>Metazoa</taxon>
        <taxon>Ecdysozoa</taxon>
        <taxon>Arthropoda</taxon>
        <taxon>Chelicerata</taxon>
        <taxon>Arachnida</taxon>
        <taxon>Acari</taxon>
        <taxon>Parasitiformes</taxon>
        <taxon>Ixodida</taxon>
        <taxon>Ixodoidea</taxon>
        <taxon>Ixodidae</taxon>
        <taxon>Haemaphysalinae</taxon>
        <taxon>Haemaphysalis</taxon>
    </lineage>
</organism>